<gene>
    <name evidence="7" type="ORF">CHLRE_16g671685v5</name>
</gene>
<dbReference type="Pfam" id="PF03798">
    <property type="entry name" value="TRAM_LAG1_CLN8"/>
    <property type="match status" value="1"/>
</dbReference>
<accession>A0A2K3CTY4</accession>
<dbReference type="Proteomes" id="UP000006906">
    <property type="component" value="Chromosome 16"/>
</dbReference>
<keyword evidence="4 5" id="KW-0472">Membrane</keyword>
<dbReference type="PANTHER" id="PTHR12560">
    <property type="entry name" value="LONGEVITY ASSURANCE FACTOR 1 LAG1"/>
    <property type="match status" value="1"/>
</dbReference>
<dbReference type="InterPro" id="IPR006634">
    <property type="entry name" value="TLC-dom"/>
</dbReference>
<dbReference type="STRING" id="3055.A0A2K3CTY4"/>
<sequence>MLLGDAVTSCAIAASLGAVLVLALRYLFYSLVYERIRMYLRRRCPGYEMYTPVVTEELWEGLGMSLLVALSSWALWAGHNARCHIADTSGCLLGWPDHYHTPVLDGLWLATIAWYMQSSVKHWVGLGRVQGLDTALHHAFSLALLALSYSLELLRVGLLAHWLLTATAPLLSASKLLHCLDAPGRVKKPFFVLYGLAVLATRVLLVPLLLLPCTLRDLWRVPLSRPAAYAANGFLLLLYGISLFWFGRLIGIWVTGKLDSRPQMVVSPEVQRWQKHE</sequence>
<dbReference type="InterPro" id="IPR016439">
    <property type="entry name" value="Lag1/Lac1-like"/>
</dbReference>
<dbReference type="EMBL" id="CM008977">
    <property type="protein sequence ID" value="PNW71748.1"/>
    <property type="molecule type" value="Genomic_DNA"/>
</dbReference>
<evidence type="ECO:0000313" key="8">
    <source>
        <dbReference type="Proteomes" id="UP000006906"/>
    </source>
</evidence>
<dbReference type="PaxDb" id="3055-EDO98917"/>
<comment type="subcellular location">
    <subcellularLocation>
        <location evidence="1">Membrane</location>
        <topology evidence="1">Multi-pass membrane protein</topology>
    </subcellularLocation>
</comment>
<dbReference type="GeneID" id="5724768"/>
<dbReference type="ExpressionAtlas" id="A0A2K3CTY4">
    <property type="expression patterns" value="baseline and differential"/>
</dbReference>
<keyword evidence="8" id="KW-1185">Reference proteome</keyword>
<dbReference type="Gramene" id="PNW71748">
    <property type="protein sequence ID" value="PNW71748"/>
    <property type="gene ID" value="CHLRE_16g671685v5"/>
</dbReference>
<evidence type="ECO:0000256" key="2">
    <source>
        <dbReference type="ARBA" id="ARBA00022692"/>
    </source>
</evidence>
<feature type="transmembrane region" description="Helical" evidence="5">
    <location>
        <begin position="230"/>
        <end position="254"/>
    </location>
</feature>
<dbReference type="GO" id="GO:0050291">
    <property type="term" value="F:sphingosine N-acyltransferase activity"/>
    <property type="evidence" value="ECO:0000318"/>
    <property type="project" value="GO_Central"/>
</dbReference>
<keyword evidence="2 5" id="KW-0812">Transmembrane</keyword>
<dbReference type="AlphaFoldDB" id="A0A2K3CTY4"/>
<reference evidence="7 8" key="1">
    <citation type="journal article" date="2007" name="Science">
        <title>The Chlamydomonas genome reveals the evolution of key animal and plant functions.</title>
        <authorList>
            <person name="Merchant S.S."/>
            <person name="Prochnik S.E."/>
            <person name="Vallon O."/>
            <person name="Harris E.H."/>
            <person name="Karpowicz S.J."/>
            <person name="Witman G.B."/>
            <person name="Terry A."/>
            <person name="Salamov A."/>
            <person name="Fritz-Laylin L.K."/>
            <person name="Marechal-Drouard L."/>
            <person name="Marshall W.F."/>
            <person name="Qu L.H."/>
            <person name="Nelson D.R."/>
            <person name="Sanderfoot A.A."/>
            <person name="Spalding M.H."/>
            <person name="Kapitonov V.V."/>
            <person name="Ren Q."/>
            <person name="Ferris P."/>
            <person name="Lindquist E."/>
            <person name="Shapiro H."/>
            <person name="Lucas S.M."/>
            <person name="Grimwood J."/>
            <person name="Schmutz J."/>
            <person name="Cardol P."/>
            <person name="Cerutti H."/>
            <person name="Chanfreau G."/>
            <person name="Chen C.L."/>
            <person name="Cognat V."/>
            <person name="Croft M.T."/>
            <person name="Dent R."/>
            <person name="Dutcher S."/>
            <person name="Fernandez E."/>
            <person name="Fukuzawa H."/>
            <person name="Gonzalez-Ballester D."/>
            <person name="Gonzalez-Halphen D."/>
            <person name="Hallmann A."/>
            <person name="Hanikenne M."/>
            <person name="Hippler M."/>
            <person name="Inwood W."/>
            <person name="Jabbari K."/>
            <person name="Kalanon M."/>
            <person name="Kuras R."/>
            <person name="Lefebvre P.A."/>
            <person name="Lemaire S.D."/>
            <person name="Lobanov A.V."/>
            <person name="Lohr M."/>
            <person name="Manuell A."/>
            <person name="Meier I."/>
            <person name="Mets L."/>
            <person name="Mittag M."/>
            <person name="Mittelmeier T."/>
            <person name="Moroney J.V."/>
            <person name="Moseley J."/>
            <person name="Napoli C."/>
            <person name="Nedelcu A.M."/>
            <person name="Niyogi K."/>
            <person name="Novoselov S.V."/>
            <person name="Paulsen I.T."/>
            <person name="Pazour G."/>
            <person name="Purton S."/>
            <person name="Ral J.P."/>
            <person name="Riano-Pachon D.M."/>
            <person name="Riekhof W."/>
            <person name="Rymarquis L."/>
            <person name="Schroda M."/>
            <person name="Stern D."/>
            <person name="Umen J."/>
            <person name="Willows R."/>
            <person name="Wilson N."/>
            <person name="Zimmer S.L."/>
            <person name="Allmer J."/>
            <person name="Balk J."/>
            <person name="Bisova K."/>
            <person name="Chen C.J."/>
            <person name="Elias M."/>
            <person name="Gendler K."/>
            <person name="Hauser C."/>
            <person name="Lamb M.R."/>
            <person name="Ledford H."/>
            <person name="Long J.C."/>
            <person name="Minagawa J."/>
            <person name="Page M.D."/>
            <person name="Pan J."/>
            <person name="Pootakham W."/>
            <person name="Roje S."/>
            <person name="Rose A."/>
            <person name="Stahlberg E."/>
            <person name="Terauchi A.M."/>
            <person name="Yang P."/>
            <person name="Ball S."/>
            <person name="Bowler C."/>
            <person name="Dieckmann C.L."/>
            <person name="Gladyshev V.N."/>
            <person name="Green P."/>
            <person name="Jorgensen R."/>
            <person name="Mayfield S."/>
            <person name="Mueller-Roeber B."/>
            <person name="Rajamani S."/>
            <person name="Sayre R.T."/>
            <person name="Brokstein P."/>
            <person name="Dubchak I."/>
            <person name="Goodstein D."/>
            <person name="Hornick L."/>
            <person name="Huang Y.W."/>
            <person name="Jhaveri J."/>
            <person name="Luo Y."/>
            <person name="Martinez D."/>
            <person name="Ngau W.C."/>
            <person name="Otillar B."/>
            <person name="Poliakov A."/>
            <person name="Porter A."/>
            <person name="Szajkowski L."/>
            <person name="Werner G."/>
            <person name="Zhou K."/>
            <person name="Grigoriev I.V."/>
            <person name="Rokhsar D.S."/>
            <person name="Grossman A.R."/>
        </authorList>
    </citation>
    <scope>NUCLEOTIDE SEQUENCE [LARGE SCALE GENOMIC DNA]</scope>
    <source>
        <strain evidence="8">CC-503</strain>
    </source>
</reference>
<feature type="domain" description="TLC" evidence="6">
    <location>
        <begin position="65"/>
        <end position="250"/>
    </location>
</feature>
<organism evidence="7 8">
    <name type="scientific">Chlamydomonas reinhardtii</name>
    <name type="common">Chlamydomonas smithii</name>
    <dbReference type="NCBI Taxonomy" id="3055"/>
    <lineage>
        <taxon>Eukaryota</taxon>
        <taxon>Viridiplantae</taxon>
        <taxon>Chlorophyta</taxon>
        <taxon>core chlorophytes</taxon>
        <taxon>Chlorophyceae</taxon>
        <taxon>CS clade</taxon>
        <taxon>Chlamydomonadales</taxon>
        <taxon>Chlamydomonadaceae</taxon>
        <taxon>Chlamydomonas</taxon>
    </lineage>
</organism>
<dbReference type="GO" id="GO:0005789">
    <property type="term" value="C:endoplasmic reticulum membrane"/>
    <property type="evidence" value="ECO:0007669"/>
    <property type="project" value="UniProtKB-SubCell"/>
</dbReference>
<dbReference type="InParanoid" id="A0A2K3CTY4"/>
<evidence type="ECO:0000256" key="4">
    <source>
        <dbReference type="ARBA" id="ARBA00023136"/>
    </source>
</evidence>
<dbReference type="GO" id="GO:0046513">
    <property type="term" value="P:ceramide biosynthetic process"/>
    <property type="evidence" value="ECO:0000318"/>
    <property type="project" value="GO_Central"/>
</dbReference>
<dbReference type="PANTHER" id="PTHR12560:SF0">
    <property type="entry name" value="LD18904P"/>
    <property type="match status" value="1"/>
</dbReference>
<evidence type="ECO:0000256" key="1">
    <source>
        <dbReference type="ARBA" id="ARBA00004141"/>
    </source>
</evidence>
<name>A0A2K3CTY4_CHLRE</name>
<dbReference type="OrthoDB" id="537032at2759"/>
<protein>
    <recommendedName>
        <fullName evidence="6">TLC domain-containing protein</fullName>
    </recommendedName>
</protein>
<feature type="transmembrane region" description="Helical" evidence="5">
    <location>
        <begin position="190"/>
        <end position="210"/>
    </location>
</feature>
<evidence type="ECO:0000313" key="7">
    <source>
        <dbReference type="EMBL" id="PNW71748.1"/>
    </source>
</evidence>
<dbReference type="KEGG" id="cre:CHLRE_16g671685v5"/>
<evidence type="ECO:0000256" key="5">
    <source>
        <dbReference type="SAM" id="Phobius"/>
    </source>
</evidence>
<dbReference type="OMA" id="GYEMYTP"/>
<dbReference type="GO" id="GO:0005783">
    <property type="term" value="C:endoplasmic reticulum"/>
    <property type="evidence" value="ECO:0000318"/>
    <property type="project" value="GO_Central"/>
</dbReference>
<dbReference type="RefSeq" id="XP_001699277.2">
    <property type="nucleotide sequence ID" value="XM_001699225.2"/>
</dbReference>
<evidence type="ECO:0000259" key="6">
    <source>
        <dbReference type="Pfam" id="PF03798"/>
    </source>
</evidence>
<evidence type="ECO:0000256" key="3">
    <source>
        <dbReference type="ARBA" id="ARBA00022989"/>
    </source>
</evidence>
<proteinExistence type="predicted"/>
<keyword evidence="3 5" id="KW-1133">Transmembrane helix</keyword>
<feature type="transmembrane region" description="Helical" evidence="5">
    <location>
        <begin position="6"/>
        <end position="33"/>
    </location>
</feature>